<name>A0A150LD98_9BACI</name>
<keyword evidence="2" id="KW-1133">Transmembrane helix</keyword>
<dbReference type="EMBL" id="LQYN01000015">
    <property type="protein sequence ID" value="KYD10234.1"/>
    <property type="molecule type" value="Genomic_DNA"/>
</dbReference>
<sequence length="113" mass="12594">MKVNKNIGIVNAMIRITCGLTFLAWSTAKLSKRPRCNSYVLVMLLSAMKVAEGIVRFCPVTELLKNCPWAKPQQTTSSSNSNEGQHQQQSTQSGGNEIDLMGEMKKFQDQLED</sequence>
<comment type="caution">
    <text evidence="3">The sequence shown here is derived from an EMBL/GenBank/DDBJ whole genome shotgun (WGS) entry which is preliminary data.</text>
</comment>
<reference evidence="3 4" key="1">
    <citation type="submission" date="2016-01" db="EMBL/GenBank/DDBJ databases">
        <title>Genome Sequences of Twelve Sporeforming Bacillus Species Isolated from Foods.</title>
        <authorList>
            <person name="Berendsen E.M."/>
            <person name="Wells-Bennik M.H."/>
            <person name="Krawcyk A.O."/>
            <person name="De Jong A."/>
            <person name="Holsappel S."/>
            <person name="Eijlander R.T."/>
            <person name="Kuipers O.P."/>
        </authorList>
    </citation>
    <scope>NUCLEOTIDE SEQUENCE [LARGE SCALE GENOMIC DNA]</scope>
    <source>
        <strain evidence="3 4">B4102</strain>
    </source>
</reference>
<dbReference type="Proteomes" id="UP000075666">
    <property type="component" value="Unassembled WGS sequence"/>
</dbReference>
<dbReference type="PATRIC" id="fig|46224.3.peg.1160"/>
<dbReference type="GeneID" id="62499729"/>
<proteinExistence type="predicted"/>
<dbReference type="AlphaFoldDB" id="A0A150LD98"/>
<dbReference type="RefSeq" id="WP_066227687.1">
    <property type="nucleotide sequence ID" value="NZ_JALKTV010000015.1"/>
</dbReference>
<dbReference type="Pfam" id="PF11127">
    <property type="entry name" value="YgaP-like_TM"/>
    <property type="match status" value="1"/>
</dbReference>
<evidence type="ECO:0000313" key="4">
    <source>
        <dbReference type="Proteomes" id="UP000075666"/>
    </source>
</evidence>
<evidence type="ECO:0000256" key="2">
    <source>
        <dbReference type="SAM" id="Phobius"/>
    </source>
</evidence>
<feature type="compositionally biased region" description="Low complexity" evidence="1">
    <location>
        <begin position="81"/>
        <end position="95"/>
    </location>
</feature>
<accession>A0A150LD98</accession>
<evidence type="ECO:0000256" key="1">
    <source>
        <dbReference type="SAM" id="MobiDB-lite"/>
    </source>
</evidence>
<feature type="transmembrane region" description="Helical" evidence="2">
    <location>
        <begin position="6"/>
        <end position="25"/>
    </location>
</feature>
<dbReference type="STRING" id="46224.B4102_0140"/>
<keyword evidence="4" id="KW-1185">Reference proteome</keyword>
<keyword evidence="2" id="KW-0812">Transmembrane</keyword>
<gene>
    <name evidence="3" type="ORF">B4102_0140</name>
</gene>
<dbReference type="OrthoDB" id="5405951at2"/>
<dbReference type="InterPro" id="IPR021309">
    <property type="entry name" value="YgaP-like_TM"/>
</dbReference>
<evidence type="ECO:0000313" key="3">
    <source>
        <dbReference type="EMBL" id="KYD10234.1"/>
    </source>
</evidence>
<keyword evidence="2" id="KW-0472">Membrane</keyword>
<organism evidence="3 4">
    <name type="scientific">Heyndrickxia sporothermodurans</name>
    <dbReference type="NCBI Taxonomy" id="46224"/>
    <lineage>
        <taxon>Bacteria</taxon>
        <taxon>Bacillati</taxon>
        <taxon>Bacillota</taxon>
        <taxon>Bacilli</taxon>
        <taxon>Bacillales</taxon>
        <taxon>Bacillaceae</taxon>
        <taxon>Heyndrickxia</taxon>
    </lineage>
</organism>
<feature type="region of interest" description="Disordered" evidence="1">
    <location>
        <begin position="70"/>
        <end position="99"/>
    </location>
</feature>
<protein>
    <submittedName>
        <fullName evidence="3">Uncharacterized protein</fullName>
    </submittedName>
</protein>